<dbReference type="GeneID" id="131801753"/>
<dbReference type="Proteomes" id="UP001652621">
    <property type="component" value="Unplaced"/>
</dbReference>
<evidence type="ECO:0000313" key="1">
    <source>
        <dbReference type="Proteomes" id="UP001652621"/>
    </source>
</evidence>
<dbReference type="Gene3D" id="2.40.70.10">
    <property type="entry name" value="Acid Proteases"/>
    <property type="match status" value="1"/>
</dbReference>
<gene>
    <name evidence="2" type="primary">LOC131801753</name>
</gene>
<dbReference type="InterPro" id="IPR043502">
    <property type="entry name" value="DNA/RNA_pol_sf"/>
</dbReference>
<proteinExistence type="predicted"/>
<dbReference type="PANTHER" id="PTHR37984:SF13">
    <property type="entry name" value="RIBONUCLEASE H"/>
    <property type="match status" value="1"/>
</dbReference>
<dbReference type="InterPro" id="IPR050951">
    <property type="entry name" value="Retrovirus_Pol_polyprotein"/>
</dbReference>
<dbReference type="SUPFAM" id="SSF50630">
    <property type="entry name" value="Acid proteases"/>
    <property type="match status" value="1"/>
</dbReference>
<name>A0ABM3UT25_MUSDO</name>
<protein>
    <submittedName>
        <fullName evidence="2">Uncharacterized protein K02A2.6-like</fullName>
    </submittedName>
</protein>
<dbReference type="InterPro" id="IPR021109">
    <property type="entry name" value="Peptidase_aspartic_dom_sf"/>
</dbReference>
<organism evidence="1 2">
    <name type="scientific">Musca domestica</name>
    <name type="common">House fly</name>
    <dbReference type="NCBI Taxonomy" id="7370"/>
    <lineage>
        <taxon>Eukaryota</taxon>
        <taxon>Metazoa</taxon>
        <taxon>Ecdysozoa</taxon>
        <taxon>Arthropoda</taxon>
        <taxon>Hexapoda</taxon>
        <taxon>Insecta</taxon>
        <taxon>Pterygota</taxon>
        <taxon>Neoptera</taxon>
        <taxon>Endopterygota</taxon>
        <taxon>Diptera</taxon>
        <taxon>Brachycera</taxon>
        <taxon>Muscomorpha</taxon>
        <taxon>Muscoidea</taxon>
        <taxon>Muscidae</taxon>
        <taxon>Musca</taxon>
    </lineage>
</organism>
<dbReference type="SUPFAM" id="SSF56672">
    <property type="entry name" value="DNA/RNA polymerases"/>
    <property type="match status" value="1"/>
</dbReference>
<evidence type="ECO:0000313" key="2">
    <source>
        <dbReference type="RefSeq" id="XP_058976680.1"/>
    </source>
</evidence>
<dbReference type="RefSeq" id="XP_058976680.1">
    <property type="nucleotide sequence ID" value="XM_059120697.1"/>
</dbReference>
<keyword evidence="1" id="KW-1185">Reference proteome</keyword>
<accession>A0ABM3UT25</accession>
<reference evidence="2" key="1">
    <citation type="submission" date="2025-08" db="UniProtKB">
        <authorList>
            <consortium name="RefSeq"/>
        </authorList>
    </citation>
    <scope>IDENTIFICATION</scope>
    <source>
        <strain evidence="2">Aabys</strain>
        <tissue evidence="2">Whole body</tissue>
    </source>
</reference>
<dbReference type="Gene3D" id="3.10.10.10">
    <property type="entry name" value="HIV Type 1 Reverse Transcriptase, subunit A, domain 1"/>
    <property type="match status" value="1"/>
</dbReference>
<sequence length="236" mass="27532">MIDKFEIEMEIDTGACVSVIHIDDYNKYLRHIEMQKDTKCLKVVTGDRVKVVGAILVNVEINCNSWKLKLYVLDGDQTFTPLLGRNWLDVCAPNWRNIVGELKCLNSLDKFNFEKYSQLFSKSNNSTIRDYTAEIYLTDEAYPIFSKPYPVPYGLRKKVEDELEKMCKEGVLVPVSRIYYNPATMMFHNYNNEMNLIISNNNNYYSATLQEESVPRFAKEDCNKTMKDYIAGFYYT</sequence>
<dbReference type="PANTHER" id="PTHR37984">
    <property type="entry name" value="PROTEIN CBG26694"/>
    <property type="match status" value="1"/>
</dbReference>